<name>A0AAE5A6R9_9NOCA</name>
<organism evidence="1 2">
    <name type="scientific">Rhodococcus oxybenzonivorans</name>
    <dbReference type="NCBI Taxonomy" id="1990687"/>
    <lineage>
        <taxon>Bacteria</taxon>
        <taxon>Bacillati</taxon>
        <taxon>Actinomycetota</taxon>
        <taxon>Actinomycetes</taxon>
        <taxon>Mycobacteriales</taxon>
        <taxon>Nocardiaceae</taxon>
        <taxon>Rhodococcus</taxon>
    </lineage>
</organism>
<dbReference type="Proteomes" id="UP001185863">
    <property type="component" value="Unassembled WGS sequence"/>
</dbReference>
<dbReference type="AlphaFoldDB" id="A0AAE5A6R9"/>
<evidence type="ECO:0000313" key="1">
    <source>
        <dbReference type="EMBL" id="MDV7265746.1"/>
    </source>
</evidence>
<sequence>MGSNELLVMPGNYVIKHARDYGERLVVAQFDDRAVRARPPCELDGVTDEISALVHLRLPDTSIDVRAR</sequence>
<dbReference type="RefSeq" id="WP_317743493.1">
    <property type="nucleotide sequence ID" value="NZ_JAWLUP010000031.1"/>
</dbReference>
<accession>A0AAE5A6R9</accession>
<protein>
    <submittedName>
        <fullName evidence="1">Uncharacterized protein</fullName>
    </submittedName>
</protein>
<evidence type="ECO:0000313" key="2">
    <source>
        <dbReference type="Proteomes" id="UP001185863"/>
    </source>
</evidence>
<proteinExistence type="predicted"/>
<gene>
    <name evidence="1" type="ORF">R4315_14510</name>
</gene>
<reference evidence="1" key="1">
    <citation type="submission" date="2023-10" db="EMBL/GenBank/DDBJ databases">
        <title>Development of a sustainable strategy for remediation of hydrocarbon-contaminated territories based on the waste exchange concept.</title>
        <authorList>
            <person name="Krivoruchko A."/>
        </authorList>
    </citation>
    <scope>NUCLEOTIDE SEQUENCE</scope>
    <source>
        <strain evidence="1">IEGM 68</strain>
    </source>
</reference>
<dbReference type="EMBL" id="JAWLUP010000031">
    <property type="protein sequence ID" value="MDV7265746.1"/>
    <property type="molecule type" value="Genomic_DNA"/>
</dbReference>
<comment type="caution">
    <text evidence="1">The sequence shown here is derived from an EMBL/GenBank/DDBJ whole genome shotgun (WGS) entry which is preliminary data.</text>
</comment>